<protein>
    <submittedName>
        <fullName evidence="1">Uncharacterized protein</fullName>
    </submittedName>
</protein>
<organism evidence="1 2">
    <name type="scientific">Cajanus cajan</name>
    <name type="common">Pigeon pea</name>
    <name type="synonym">Cajanus indicus</name>
    <dbReference type="NCBI Taxonomy" id="3821"/>
    <lineage>
        <taxon>Eukaryota</taxon>
        <taxon>Viridiplantae</taxon>
        <taxon>Streptophyta</taxon>
        <taxon>Embryophyta</taxon>
        <taxon>Tracheophyta</taxon>
        <taxon>Spermatophyta</taxon>
        <taxon>Magnoliopsida</taxon>
        <taxon>eudicotyledons</taxon>
        <taxon>Gunneridae</taxon>
        <taxon>Pentapetalae</taxon>
        <taxon>rosids</taxon>
        <taxon>fabids</taxon>
        <taxon>Fabales</taxon>
        <taxon>Fabaceae</taxon>
        <taxon>Papilionoideae</taxon>
        <taxon>50 kb inversion clade</taxon>
        <taxon>NPAAA clade</taxon>
        <taxon>indigoferoid/millettioid clade</taxon>
        <taxon>Phaseoleae</taxon>
        <taxon>Cajanus</taxon>
    </lineage>
</organism>
<evidence type="ECO:0000313" key="1">
    <source>
        <dbReference type="EMBL" id="KYP55178.1"/>
    </source>
</evidence>
<dbReference type="AlphaFoldDB" id="A0A151SK57"/>
<dbReference type="EMBL" id="CM003613">
    <property type="protein sequence ID" value="KYP55178.1"/>
    <property type="molecule type" value="Genomic_DNA"/>
</dbReference>
<name>A0A151SK57_CAJCA</name>
<dbReference type="Gramene" id="C.cajan_01351.t">
    <property type="protein sequence ID" value="C.cajan_01351.t"/>
    <property type="gene ID" value="C.cajan_01351"/>
</dbReference>
<reference evidence="1 2" key="1">
    <citation type="journal article" date="2012" name="Nat. Biotechnol.">
        <title>Draft genome sequence of pigeonpea (Cajanus cajan), an orphan legume crop of resource-poor farmers.</title>
        <authorList>
            <person name="Varshney R.K."/>
            <person name="Chen W."/>
            <person name="Li Y."/>
            <person name="Bharti A.K."/>
            <person name="Saxena R.K."/>
            <person name="Schlueter J.A."/>
            <person name="Donoghue M.T."/>
            <person name="Azam S."/>
            <person name="Fan G."/>
            <person name="Whaley A.M."/>
            <person name="Farmer A.D."/>
            <person name="Sheridan J."/>
            <person name="Iwata A."/>
            <person name="Tuteja R."/>
            <person name="Penmetsa R.V."/>
            <person name="Wu W."/>
            <person name="Upadhyaya H.D."/>
            <person name="Yang S.P."/>
            <person name="Shah T."/>
            <person name="Saxena K.B."/>
            <person name="Michael T."/>
            <person name="McCombie W.R."/>
            <person name="Yang B."/>
            <person name="Zhang G."/>
            <person name="Yang H."/>
            <person name="Wang J."/>
            <person name="Spillane C."/>
            <person name="Cook D.R."/>
            <person name="May G.D."/>
            <person name="Xu X."/>
            <person name="Jackson S.A."/>
        </authorList>
    </citation>
    <scope>NUCLEOTIDE SEQUENCE [LARGE SCALE GENOMIC DNA]</scope>
    <source>
        <strain evidence="2">cv. Asha</strain>
    </source>
</reference>
<evidence type="ECO:0000313" key="2">
    <source>
        <dbReference type="Proteomes" id="UP000075243"/>
    </source>
</evidence>
<dbReference type="Proteomes" id="UP000075243">
    <property type="component" value="Chromosome 11"/>
</dbReference>
<accession>A0A151SK57</accession>
<gene>
    <name evidence="1" type="ORF">KK1_001385</name>
</gene>
<keyword evidence="2" id="KW-1185">Reference proteome</keyword>
<proteinExistence type="predicted"/>
<sequence>MLEFQIVFIIKHGEIVISNISNVVGTSCKHQDLEQKGEAYVLQNFNCMGDEWLNNFLITYIYIYIERDFFFDNIENEQTIQHFQNIKKFLTNNYNIYLFL</sequence>